<evidence type="ECO:0000259" key="1">
    <source>
        <dbReference type="PROSITE" id="PS51462"/>
    </source>
</evidence>
<proteinExistence type="predicted"/>
<evidence type="ECO:0000313" key="2">
    <source>
        <dbReference type="EMBL" id="KAK3494148.1"/>
    </source>
</evidence>
<gene>
    <name evidence="2" type="ORF">B0T23DRAFT_102652</name>
</gene>
<dbReference type="Gene3D" id="3.90.79.10">
    <property type="entry name" value="Nucleoside Triphosphate Pyrophosphohydrolase"/>
    <property type="match status" value="1"/>
</dbReference>
<dbReference type="PROSITE" id="PS51462">
    <property type="entry name" value="NUDIX"/>
    <property type="match status" value="1"/>
</dbReference>
<dbReference type="InterPro" id="IPR000086">
    <property type="entry name" value="NUDIX_hydrolase_dom"/>
</dbReference>
<protein>
    <recommendedName>
        <fullName evidence="1">Nudix hydrolase domain-containing protein</fullName>
    </recommendedName>
</protein>
<dbReference type="AlphaFoldDB" id="A0AAJ0I8X0"/>
<feature type="domain" description="Nudix hydrolase" evidence="1">
    <location>
        <begin position="50"/>
        <end position="210"/>
    </location>
</feature>
<dbReference type="Pfam" id="PF00293">
    <property type="entry name" value="NUDIX"/>
    <property type="match status" value="1"/>
</dbReference>
<accession>A0AAJ0I8X0</accession>
<organism evidence="2 3">
    <name type="scientific">Neurospora hispaniola</name>
    <dbReference type="NCBI Taxonomy" id="588809"/>
    <lineage>
        <taxon>Eukaryota</taxon>
        <taxon>Fungi</taxon>
        <taxon>Dikarya</taxon>
        <taxon>Ascomycota</taxon>
        <taxon>Pezizomycotina</taxon>
        <taxon>Sordariomycetes</taxon>
        <taxon>Sordariomycetidae</taxon>
        <taxon>Sordariales</taxon>
        <taxon>Sordariaceae</taxon>
        <taxon>Neurospora</taxon>
    </lineage>
</organism>
<dbReference type="PANTHER" id="PTHR43736:SF1">
    <property type="entry name" value="DIHYDRONEOPTERIN TRIPHOSPHATE DIPHOSPHATASE"/>
    <property type="match status" value="1"/>
</dbReference>
<keyword evidence="3" id="KW-1185">Reference proteome</keyword>
<dbReference type="Proteomes" id="UP001285908">
    <property type="component" value="Unassembled WGS sequence"/>
</dbReference>
<dbReference type="EMBL" id="JAULSX010000003">
    <property type="protein sequence ID" value="KAK3494148.1"/>
    <property type="molecule type" value="Genomic_DNA"/>
</dbReference>
<comment type="caution">
    <text evidence="2">The sequence shown here is derived from an EMBL/GenBank/DDBJ whole genome shotgun (WGS) entry which is preliminary data.</text>
</comment>
<dbReference type="SUPFAM" id="SSF55811">
    <property type="entry name" value="Nudix"/>
    <property type="match status" value="1"/>
</dbReference>
<dbReference type="RefSeq" id="XP_062693577.1">
    <property type="nucleotide sequence ID" value="XM_062831717.1"/>
</dbReference>
<dbReference type="CDD" id="cd02883">
    <property type="entry name" value="NUDIX_Hydrolase"/>
    <property type="match status" value="1"/>
</dbReference>
<evidence type="ECO:0000313" key="3">
    <source>
        <dbReference type="Proteomes" id="UP001285908"/>
    </source>
</evidence>
<name>A0AAJ0I8X0_9PEZI</name>
<dbReference type="InterPro" id="IPR015797">
    <property type="entry name" value="NUDIX_hydrolase-like_dom_sf"/>
</dbReference>
<dbReference type="PANTHER" id="PTHR43736">
    <property type="entry name" value="ADP-RIBOSE PYROPHOSPHATASE"/>
    <property type="match status" value="1"/>
</dbReference>
<sequence length="241" mass="26840">MAPLPRPLPQGGFTFSISPSATHLNHPISHFLSTPLQFQGSASTSTHIRPQAIAGGALVFSQSAPDALDRILLLQRAPHDSMPLRWEIPGGACDPEDESFLHGVAREMWEEAGLLPKRMVCQVGGQEKPQVFLTRSGKVVMKISVEVETDEGFDAEEKMDGNVDGKWKGLPKVVMDPNEHVRFVWATEEECKAERMMVEGEGGETEELKLNFTHKEQRETILEGFEIRRRRALEGKDVEDA</sequence>
<dbReference type="GeneID" id="87869339"/>
<reference evidence="2 3" key="1">
    <citation type="journal article" date="2023" name="Mol. Phylogenet. Evol.">
        <title>Genome-scale phylogeny and comparative genomics of the fungal order Sordariales.</title>
        <authorList>
            <person name="Hensen N."/>
            <person name="Bonometti L."/>
            <person name="Westerberg I."/>
            <person name="Brannstrom I.O."/>
            <person name="Guillou S."/>
            <person name="Cros-Aarteil S."/>
            <person name="Calhoun S."/>
            <person name="Haridas S."/>
            <person name="Kuo A."/>
            <person name="Mondo S."/>
            <person name="Pangilinan J."/>
            <person name="Riley R."/>
            <person name="LaButti K."/>
            <person name="Andreopoulos B."/>
            <person name="Lipzen A."/>
            <person name="Chen C."/>
            <person name="Yan M."/>
            <person name="Daum C."/>
            <person name="Ng V."/>
            <person name="Clum A."/>
            <person name="Steindorff A."/>
            <person name="Ohm R.A."/>
            <person name="Martin F."/>
            <person name="Silar P."/>
            <person name="Natvig D.O."/>
            <person name="Lalanne C."/>
            <person name="Gautier V."/>
            <person name="Ament-Velasquez S.L."/>
            <person name="Kruys A."/>
            <person name="Hutchinson M.I."/>
            <person name="Powell A.J."/>
            <person name="Barry K."/>
            <person name="Miller A.N."/>
            <person name="Grigoriev I.V."/>
            <person name="Debuchy R."/>
            <person name="Gladieux P."/>
            <person name="Hiltunen Thoren M."/>
            <person name="Johannesson H."/>
        </authorList>
    </citation>
    <scope>NUCLEOTIDE SEQUENCE [LARGE SCALE GENOMIC DNA]</scope>
    <source>
        <strain evidence="2 3">FGSC 10403</strain>
    </source>
</reference>